<dbReference type="AlphaFoldDB" id="A0A5N7DJE3"/>
<gene>
    <name evidence="1" type="ORF">BDV37DRAFT_269893</name>
</gene>
<dbReference type="EMBL" id="ML736753">
    <property type="protein sequence ID" value="KAE8406561.1"/>
    <property type="molecule type" value="Genomic_DNA"/>
</dbReference>
<dbReference type="Proteomes" id="UP000325579">
    <property type="component" value="Unassembled WGS sequence"/>
</dbReference>
<proteinExistence type="predicted"/>
<dbReference type="OrthoDB" id="4491087at2759"/>
<keyword evidence="2" id="KW-1185">Reference proteome</keyword>
<sequence>MGLPAQKPCQYVRLPHCVLCGQKISGNIPCYLVLSFPTRKDPVVTQAISFEGTQVIYLEGLSIQVYSQLRRRAIYTPAIHSLCKAAVVDLPIPRTLSNLTIATTPLVWTGIPQEIYRTYAFYSNAIAALFKDPRRKNDDGMLLELLGRCGNLPVELGVIIWDFLNPSAIRCLLALNATKSIWSCLPHSTGRATISLHGELVVYFTNILKGTYICGIRQGHILYGHMGNSSLLISVPASSTACVFSLGTYGLQKLKFLTETEASSSNVDDLESSKLFHVVSCRRTRPVCVDIDWDVWKISMASSHDKSTFGHDFFWLSPVPCSKLHWLSPELFYDWPRHFDFATQSRRYMTYIPLRKNQLLYGITAFCSDKGLVGLGTHHRSTEPREQPSTVSWYGEQHGCPIHIQFDCSDTITSIYVYWHQSDSLYNRYLAITTSKDRQYFLGPSFTPSKTRMQKIYGPEDGEILGLYYDVSPGLPSFTSLGTICQPLKSPMESKHDLQPQMRQASPVVDLLNIRIIKACYMNSRCTGILLYYNDDAIRILGRWYESTRIQPDIEEIFFQNDNVLRFYLTYTDNQLSLIRVKALPRTTPLERDIVFLDILYGNEIVWLFSEDSDIIFCDPD</sequence>
<dbReference type="GeneID" id="43669144"/>
<name>A0A5N7DJE3_9EURO</name>
<evidence type="ECO:0000313" key="2">
    <source>
        <dbReference type="Proteomes" id="UP000325579"/>
    </source>
</evidence>
<accession>A0A5N7DJE3</accession>
<reference evidence="1 2" key="1">
    <citation type="submission" date="2019-04" db="EMBL/GenBank/DDBJ databases">
        <authorList>
            <consortium name="DOE Joint Genome Institute"/>
            <person name="Mondo S."/>
            <person name="Kjaerbolling I."/>
            <person name="Vesth T."/>
            <person name="Frisvad J.C."/>
            <person name="Nybo J.L."/>
            <person name="Theobald S."/>
            <person name="Kildgaard S."/>
            <person name="Isbrandt T."/>
            <person name="Kuo A."/>
            <person name="Sato A."/>
            <person name="Lyhne E.K."/>
            <person name="Kogle M.E."/>
            <person name="Wiebenga A."/>
            <person name="Kun R.S."/>
            <person name="Lubbers R.J."/>
            <person name="Makela M.R."/>
            <person name="Barry K."/>
            <person name="Chovatia M."/>
            <person name="Clum A."/>
            <person name="Daum C."/>
            <person name="Haridas S."/>
            <person name="He G."/>
            <person name="LaButti K."/>
            <person name="Lipzen A."/>
            <person name="Riley R."/>
            <person name="Salamov A."/>
            <person name="Simmons B.A."/>
            <person name="Magnuson J.K."/>
            <person name="Henrissat B."/>
            <person name="Mortensen U.H."/>
            <person name="Larsen T.O."/>
            <person name="Devries R.P."/>
            <person name="Grigoriev I.V."/>
            <person name="Machida M."/>
            <person name="Baker S.E."/>
            <person name="Andersen M.R."/>
            <person name="Cantor M.N."/>
            <person name="Hua S.X."/>
        </authorList>
    </citation>
    <scope>NUCLEOTIDE SEQUENCE [LARGE SCALE GENOMIC DNA]</scope>
    <source>
        <strain evidence="1 2">CBS 119388</strain>
    </source>
</reference>
<organism evidence="1 2">
    <name type="scientific">Aspergillus pseudonomiae</name>
    <dbReference type="NCBI Taxonomy" id="1506151"/>
    <lineage>
        <taxon>Eukaryota</taxon>
        <taxon>Fungi</taxon>
        <taxon>Dikarya</taxon>
        <taxon>Ascomycota</taxon>
        <taxon>Pezizomycotina</taxon>
        <taxon>Eurotiomycetes</taxon>
        <taxon>Eurotiomycetidae</taxon>
        <taxon>Eurotiales</taxon>
        <taxon>Aspergillaceae</taxon>
        <taxon>Aspergillus</taxon>
        <taxon>Aspergillus subgen. Circumdati</taxon>
    </lineage>
</organism>
<dbReference type="RefSeq" id="XP_031943880.1">
    <property type="nucleotide sequence ID" value="XM_032084453.1"/>
</dbReference>
<evidence type="ECO:0000313" key="1">
    <source>
        <dbReference type="EMBL" id="KAE8406561.1"/>
    </source>
</evidence>
<protein>
    <submittedName>
        <fullName evidence="1">Uncharacterized protein</fullName>
    </submittedName>
</protein>